<gene>
    <name evidence="2" type="ORF">BOO71_0003760</name>
</gene>
<reference evidence="2 3" key="1">
    <citation type="submission" date="2017-01" db="EMBL/GenBank/DDBJ databases">
        <title>Genome Analysis of Deinococcus marmoris KOPRI26562.</title>
        <authorList>
            <person name="Kim J.H."/>
            <person name="Oh H.-M."/>
        </authorList>
    </citation>
    <scope>NUCLEOTIDE SEQUENCE [LARGE SCALE GENOMIC DNA]</scope>
    <source>
        <strain evidence="2 3">KOPRI26562</strain>
    </source>
</reference>
<dbReference type="OrthoDB" id="70673at2"/>
<dbReference type="Proteomes" id="UP000186607">
    <property type="component" value="Unassembled WGS sequence"/>
</dbReference>
<comment type="caution">
    <text evidence="2">The sequence shown here is derived from an EMBL/GenBank/DDBJ whole genome shotgun (WGS) entry which is preliminary data.</text>
</comment>
<organism evidence="2 3">
    <name type="scientific">Deinococcus marmoris</name>
    <dbReference type="NCBI Taxonomy" id="249408"/>
    <lineage>
        <taxon>Bacteria</taxon>
        <taxon>Thermotogati</taxon>
        <taxon>Deinococcota</taxon>
        <taxon>Deinococci</taxon>
        <taxon>Deinococcales</taxon>
        <taxon>Deinococcaceae</taxon>
        <taxon>Deinococcus</taxon>
    </lineage>
</organism>
<evidence type="ECO:0000313" key="2">
    <source>
        <dbReference type="EMBL" id="OLV19106.1"/>
    </source>
</evidence>
<proteinExistence type="predicted"/>
<accession>A0A1U7P1R6</accession>
<evidence type="ECO:0000256" key="1">
    <source>
        <dbReference type="SAM" id="MobiDB-lite"/>
    </source>
</evidence>
<feature type="compositionally biased region" description="Basic and acidic residues" evidence="1">
    <location>
        <begin position="115"/>
        <end position="133"/>
    </location>
</feature>
<protein>
    <submittedName>
        <fullName evidence="2">Uncharacterized protein</fullName>
    </submittedName>
</protein>
<evidence type="ECO:0000313" key="3">
    <source>
        <dbReference type="Proteomes" id="UP000186607"/>
    </source>
</evidence>
<dbReference type="AlphaFoldDB" id="A0A1U7P1R6"/>
<feature type="region of interest" description="Disordered" evidence="1">
    <location>
        <begin position="115"/>
        <end position="136"/>
    </location>
</feature>
<dbReference type="RefSeq" id="WP_075831140.1">
    <property type="nucleotide sequence ID" value="NZ_MSTI01000043.1"/>
</dbReference>
<name>A0A1U7P1R6_9DEIO</name>
<dbReference type="EMBL" id="MSTI01000043">
    <property type="protein sequence ID" value="OLV19106.1"/>
    <property type="molecule type" value="Genomic_DNA"/>
</dbReference>
<sequence>MTPPHGATRQRILHQTLEQTQVLTTVQLRRHNLMPLSRPLTLPQRTYTVATRSTQQASQVNLTFVALDEATLRQHTPAELGHLAGLAETWLRVRDAGILQVTGLTQHHEWHLMQPEERQQGSRDAGRSGHLPDAKILSPAGYGDDWAVEMDAGYPRERKLEKMTGFAQQGYRHILWVTSVHGLVRPIVRTMQRLRDDDELPGVVSGAAMFSDYWSERDPYHPGRRCHTKLLFSFRKL</sequence>
<keyword evidence="3" id="KW-1185">Reference proteome</keyword>